<accession>A0A5P1FI11</accession>
<sequence length="98" mass="11642">METPMGHGVWYLERPEGGARDSLFSPFDDSLQLVGKRLLWKLRWREDEERVMREKEEEKGERHEKREKERRRAGDNSEGQGEKHRERQVEEPPPGNGS</sequence>
<organism evidence="2 3">
    <name type="scientific">Asparagus officinalis</name>
    <name type="common">Garden asparagus</name>
    <dbReference type="NCBI Taxonomy" id="4686"/>
    <lineage>
        <taxon>Eukaryota</taxon>
        <taxon>Viridiplantae</taxon>
        <taxon>Streptophyta</taxon>
        <taxon>Embryophyta</taxon>
        <taxon>Tracheophyta</taxon>
        <taxon>Spermatophyta</taxon>
        <taxon>Magnoliopsida</taxon>
        <taxon>Liliopsida</taxon>
        <taxon>Asparagales</taxon>
        <taxon>Asparagaceae</taxon>
        <taxon>Asparagoideae</taxon>
        <taxon>Asparagus</taxon>
    </lineage>
</organism>
<feature type="region of interest" description="Disordered" evidence="1">
    <location>
        <begin position="48"/>
        <end position="98"/>
    </location>
</feature>
<evidence type="ECO:0000256" key="1">
    <source>
        <dbReference type="SAM" id="MobiDB-lite"/>
    </source>
</evidence>
<evidence type="ECO:0000313" key="2">
    <source>
        <dbReference type="EMBL" id="ONK78025.1"/>
    </source>
</evidence>
<keyword evidence="3" id="KW-1185">Reference proteome</keyword>
<name>A0A5P1FI11_ASPOF</name>
<feature type="compositionally biased region" description="Basic and acidic residues" evidence="1">
    <location>
        <begin position="48"/>
        <end position="90"/>
    </location>
</feature>
<evidence type="ECO:0000313" key="3">
    <source>
        <dbReference type="Proteomes" id="UP000243459"/>
    </source>
</evidence>
<dbReference type="EMBL" id="CM007382">
    <property type="protein sequence ID" value="ONK78025.1"/>
    <property type="molecule type" value="Genomic_DNA"/>
</dbReference>
<dbReference type="AlphaFoldDB" id="A0A5P1FI11"/>
<proteinExistence type="predicted"/>
<reference evidence="3" key="1">
    <citation type="journal article" date="2017" name="Nat. Commun.">
        <title>The asparagus genome sheds light on the origin and evolution of a young Y chromosome.</title>
        <authorList>
            <person name="Harkess A."/>
            <person name="Zhou J."/>
            <person name="Xu C."/>
            <person name="Bowers J.E."/>
            <person name="Van der Hulst R."/>
            <person name="Ayyampalayam S."/>
            <person name="Mercati F."/>
            <person name="Riccardi P."/>
            <person name="McKain M.R."/>
            <person name="Kakrana A."/>
            <person name="Tang H."/>
            <person name="Ray J."/>
            <person name="Groenendijk J."/>
            <person name="Arikit S."/>
            <person name="Mathioni S.M."/>
            <person name="Nakano M."/>
            <person name="Shan H."/>
            <person name="Telgmann-Rauber A."/>
            <person name="Kanno A."/>
            <person name="Yue Z."/>
            <person name="Chen H."/>
            <person name="Li W."/>
            <person name="Chen Y."/>
            <person name="Xu X."/>
            <person name="Zhang Y."/>
            <person name="Luo S."/>
            <person name="Chen H."/>
            <person name="Gao J."/>
            <person name="Mao Z."/>
            <person name="Pires J.C."/>
            <person name="Luo M."/>
            <person name="Kudrna D."/>
            <person name="Wing R.A."/>
            <person name="Meyers B.C."/>
            <person name="Yi K."/>
            <person name="Kong H."/>
            <person name="Lavrijsen P."/>
            <person name="Sunseri F."/>
            <person name="Falavigna A."/>
            <person name="Ye Y."/>
            <person name="Leebens-Mack J.H."/>
            <person name="Chen G."/>
        </authorList>
    </citation>
    <scope>NUCLEOTIDE SEQUENCE [LARGE SCALE GENOMIC DNA]</scope>
    <source>
        <strain evidence="3">cv. DH0086</strain>
    </source>
</reference>
<protein>
    <submittedName>
        <fullName evidence="2">Uncharacterized protein</fullName>
    </submittedName>
</protein>
<dbReference type="Proteomes" id="UP000243459">
    <property type="component" value="Chromosome 2"/>
</dbReference>
<dbReference type="Gramene" id="ONK78025">
    <property type="protein sequence ID" value="ONK78025"/>
    <property type="gene ID" value="A4U43_C02F13410"/>
</dbReference>
<gene>
    <name evidence="2" type="ORF">A4U43_C02F13410</name>
</gene>